<comment type="caution">
    <text evidence="1">The sequence shown here is derived from an EMBL/GenBank/DDBJ whole genome shotgun (WGS) entry which is preliminary data.</text>
</comment>
<name>A0A645FC55_9ZZZZ</name>
<dbReference type="EMBL" id="VSSQ01058127">
    <property type="protein sequence ID" value="MPN11857.1"/>
    <property type="molecule type" value="Genomic_DNA"/>
</dbReference>
<reference evidence="1" key="1">
    <citation type="submission" date="2019-08" db="EMBL/GenBank/DDBJ databases">
        <authorList>
            <person name="Kucharzyk K."/>
            <person name="Murdoch R.W."/>
            <person name="Higgins S."/>
            <person name="Loffler F."/>
        </authorList>
    </citation>
    <scope>NUCLEOTIDE SEQUENCE</scope>
</reference>
<gene>
    <name evidence="1" type="ORF">SDC9_159165</name>
</gene>
<proteinExistence type="predicted"/>
<accession>A0A645FC55</accession>
<evidence type="ECO:0000313" key="1">
    <source>
        <dbReference type="EMBL" id="MPN11857.1"/>
    </source>
</evidence>
<protein>
    <submittedName>
        <fullName evidence="1">Uncharacterized protein</fullName>
    </submittedName>
</protein>
<organism evidence="1">
    <name type="scientific">bioreactor metagenome</name>
    <dbReference type="NCBI Taxonomy" id="1076179"/>
    <lineage>
        <taxon>unclassified sequences</taxon>
        <taxon>metagenomes</taxon>
        <taxon>ecological metagenomes</taxon>
    </lineage>
</organism>
<sequence length="79" mass="8459">MEEAVSHVEGCAAPAFQRKRVRLDFRGGLHALHNVPCAHAGCKQGLVRVPGGGVADQQLFLLQHPLGNGFRALGVQHLL</sequence>
<dbReference type="AlphaFoldDB" id="A0A645FC55"/>